<feature type="domain" description="(S)-ureidoglycine aminohydrolase cupin" evidence="1">
    <location>
        <begin position="46"/>
        <end position="119"/>
    </location>
</feature>
<name>A0ABR8UW85_9MICC</name>
<keyword evidence="3" id="KW-1185">Reference proteome</keyword>
<comment type="caution">
    <text evidence="2">The sequence shown here is derived from an EMBL/GenBank/DDBJ whole genome shotgun (WGS) entry which is preliminary data.</text>
</comment>
<dbReference type="SUPFAM" id="SSF51182">
    <property type="entry name" value="RmlC-like cupins"/>
    <property type="match status" value="1"/>
</dbReference>
<dbReference type="EMBL" id="JACSQD010000008">
    <property type="protein sequence ID" value="MBD7996802.1"/>
    <property type="molecule type" value="Genomic_DNA"/>
</dbReference>
<evidence type="ECO:0000313" key="3">
    <source>
        <dbReference type="Proteomes" id="UP000609874"/>
    </source>
</evidence>
<sequence>MPAGAGLPAGVPLQPDGLVLEHEPVTGSAVASGTPATGLCELGRFGGLELGVWEMTEGGMYDTEAEEVFLVLSGSATVEFLDEDGTVTSVHDLVPHTLMRFAAGTPTRWTVTSPLRKVYLALPA</sequence>
<dbReference type="Pfam" id="PF05899">
    <property type="entry name" value="Cupin_3"/>
    <property type="match status" value="1"/>
</dbReference>
<proteinExistence type="predicted"/>
<dbReference type="Proteomes" id="UP000609874">
    <property type="component" value="Unassembled WGS sequence"/>
</dbReference>
<evidence type="ECO:0000313" key="2">
    <source>
        <dbReference type="EMBL" id="MBD7996802.1"/>
    </source>
</evidence>
<dbReference type="InterPro" id="IPR011051">
    <property type="entry name" value="RmlC_Cupin_sf"/>
</dbReference>
<organism evidence="2 3">
    <name type="scientific">Arthrobacter gallicola</name>
    <dbReference type="NCBI Taxonomy" id="2762225"/>
    <lineage>
        <taxon>Bacteria</taxon>
        <taxon>Bacillati</taxon>
        <taxon>Actinomycetota</taxon>
        <taxon>Actinomycetes</taxon>
        <taxon>Micrococcales</taxon>
        <taxon>Micrococcaceae</taxon>
        <taxon>Arthrobacter</taxon>
    </lineage>
</organism>
<accession>A0ABR8UW85</accession>
<dbReference type="InterPro" id="IPR014710">
    <property type="entry name" value="RmlC-like_jellyroll"/>
</dbReference>
<dbReference type="Gene3D" id="2.60.120.10">
    <property type="entry name" value="Jelly Rolls"/>
    <property type="match status" value="1"/>
</dbReference>
<evidence type="ECO:0000259" key="1">
    <source>
        <dbReference type="Pfam" id="PF05899"/>
    </source>
</evidence>
<reference evidence="2 3" key="1">
    <citation type="submission" date="2020-08" db="EMBL/GenBank/DDBJ databases">
        <title>A Genomic Blueprint of the Chicken Gut Microbiome.</title>
        <authorList>
            <person name="Gilroy R."/>
            <person name="Ravi A."/>
            <person name="Getino M."/>
            <person name="Pursley I."/>
            <person name="Horton D.L."/>
            <person name="Alikhan N.-F."/>
            <person name="Baker D."/>
            <person name="Gharbi K."/>
            <person name="Hall N."/>
            <person name="Watson M."/>
            <person name="Adriaenssens E.M."/>
            <person name="Foster-Nyarko E."/>
            <person name="Jarju S."/>
            <person name="Secka A."/>
            <person name="Antonio M."/>
            <person name="Oren A."/>
            <person name="Chaudhuri R."/>
            <person name="La Ragione R.M."/>
            <person name="Hildebrand F."/>
            <person name="Pallen M.J."/>
        </authorList>
    </citation>
    <scope>NUCLEOTIDE SEQUENCE [LARGE SCALE GENOMIC DNA]</scope>
    <source>
        <strain evidence="2 3">Sa2CUA1</strain>
    </source>
</reference>
<protein>
    <submittedName>
        <fullName evidence="2">Cupin domain-containing protein</fullName>
    </submittedName>
</protein>
<dbReference type="InterPro" id="IPR008579">
    <property type="entry name" value="UGlyAH_Cupin_dom"/>
</dbReference>
<gene>
    <name evidence="2" type="ORF">H9639_16005</name>
</gene>